<reference evidence="2 3" key="1">
    <citation type="submission" date="2019-05" db="EMBL/GenBank/DDBJ databases">
        <authorList>
            <consortium name="Pathogen Informatics"/>
        </authorList>
    </citation>
    <scope>NUCLEOTIDE SEQUENCE [LARGE SCALE GENOMIC DNA]</scope>
    <source>
        <strain evidence="2 3">NCTC503</strain>
    </source>
</reference>
<dbReference type="RefSeq" id="WP_243117954.1">
    <property type="nucleotide sequence ID" value="NZ_CBCRUQ010000017.1"/>
</dbReference>
<dbReference type="EMBL" id="LR590481">
    <property type="protein sequence ID" value="VTQ89176.1"/>
    <property type="molecule type" value="Genomic_DNA"/>
</dbReference>
<sequence length="208" mass="23297">MNKRIGFLKNALIVSIIILSTISLSGCNVFRNKMGKMLESLKGREAIVQTYDEDSNIIDRIEGKSISINTEDEFNSKDEDGKTIKKSAVMKLTVGGKSMLHVGSSLIMYEKGLEDIFNEYSKKVEIKNLKRSTPFLNNMINDMRNLTTGKSKVVLIRSQSGKPLATFAGNNVSYFATGIDKSTGILIDGKYLFIYRCDYSIYDMDLVN</sequence>
<evidence type="ECO:0000313" key="2">
    <source>
        <dbReference type="EMBL" id="VTQ89176.1"/>
    </source>
</evidence>
<dbReference type="AlphaFoldDB" id="A0A4U9RD73"/>
<name>A0A4U9RD73_HATHI</name>
<dbReference type="Proteomes" id="UP000308489">
    <property type="component" value="Chromosome 1"/>
</dbReference>
<feature type="transmembrane region" description="Helical" evidence="1">
    <location>
        <begin position="12"/>
        <end position="30"/>
    </location>
</feature>
<protein>
    <submittedName>
        <fullName evidence="2">ATPase</fullName>
    </submittedName>
</protein>
<dbReference type="KEGG" id="hhw:NCTC503_01351"/>
<dbReference type="PROSITE" id="PS51257">
    <property type="entry name" value="PROKAR_LIPOPROTEIN"/>
    <property type="match status" value="1"/>
</dbReference>
<keyword evidence="1" id="KW-0472">Membrane</keyword>
<organism evidence="2 3">
    <name type="scientific">Hathewaya histolytica</name>
    <name type="common">Clostridium histolyticum</name>
    <dbReference type="NCBI Taxonomy" id="1498"/>
    <lineage>
        <taxon>Bacteria</taxon>
        <taxon>Bacillati</taxon>
        <taxon>Bacillota</taxon>
        <taxon>Clostridia</taxon>
        <taxon>Eubacteriales</taxon>
        <taxon>Clostridiaceae</taxon>
        <taxon>Hathewaya</taxon>
    </lineage>
</organism>
<dbReference type="Pfam" id="PF16475">
    <property type="entry name" value="DUF5052"/>
    <property type="match status" value="1"/>
</dbReference>
<keyword evidence="3" id="KW-1185">Reference proteome</keyword>
<evidence type="ECO:0000256" key="1">
    <source>
        <dbReference type="SAM" id="Phobius"/>
    </source>
</evidence>
<keyword evidence="1" id="KW-0812">Transmembrane</keyword>
<proteinExistence type="predicted"/>
<dbReference type="InterPro" id="IPR032484">
    <property type="entry name" value="DUF5052"/>
</dbReference>
<keyword evidence="1" id="KW-1133">Transmembrane helix</keyword>
<evidence type="ECO:0000313" key="3">
    <source>
        <dbReference type="Proteomes" id="UP000308489"/>
    </source>
</evidence>
<gene>
    <name evidence="2" type="ORF">NCTC503_01351</name>
</gene>
<accession>A0A4U9RD73</accession>